<sequence length="69" mass="7911">MENGGRRVLRFSTVYDDDFGSWWQWRRLGLRFLTVAVTLILDGAGGDFNSLVEADFSTSLFLSSPFLRF</sequence>
<gene>
    <name evidence="1" type="ORF">TorRG33x02_165790</name>
</gene>
<evidence type="ECO:0000313" key="1">
    <source>
        <dbReference type="EMBL" id="PON87586.1"/>
    </source>
</evidence>
<accession>A0A2P5EPY8</accession>
<organism evidence="1 2">
    <name type="scientific">Trema orientale</name>
    <name type="common">Charcoal tree</name>
    <name type="synonym">Celtis orientalis</name>
    <dbReference type="NCBI Taxonomy" id="63057"/>
    <lineage>
        <taxon>Eukaryota</taxon>
        <taxon>Viridiplantae</taxon>
        <taxon>Streptophyta</taxon>
        <taxon>Embryophyta</taxon>
        <taxon>Tracheophyta</taxon>
        <taxon>Spermatophyta</taxon>
        <taxon>Magnoliopsida</taxon>
        <taxon>eudicotyledons</taxon>
        <taxon>Gunneridae</taxon>
        <taxon>Pentapetalae</taxon>
        <taxon>rosids</taxon>
        <taxon>fabids</taxon>
        <taxon>Rosales</taxon>
        <taxon>Cannabaceae</taxon>
        <taxon>Trema</taxon>
    </lineage>
</organism>
<dbReference type="Proteomes" id="UP000237000">
    <property type="component" value="Unassembled WGS sequence"/>
</dbReference>
<keyword evidence="2" id="KW-1185">Reference proteome</keyword>
<comment type="caution">
    <text evidence="1">The sequence shown here is derived from an EMBL/GenBank/DDBJ whole genome shotgun (WGS) entry which is preliminary data.</text>
</comment>
<name>A0A2P5EPY8_TREOI</name>
<protein>
    <submittedName>
        <fullName evidence="1">Uncharacterized protein</fullName>
    </submittedName>
</protein>
<dbReference type="EMBL" id="JXTC01000115">
    <property type="protein sequence ID" value="PON87586.1"/>
    <property type="molecule type" value="Genomic_DNA"/>
</dbReference>
<proteinExistence type="predicted"/>
<reference evidence="2" key="1">
    <citation type="submission" date="2016-06" db="EMBL/GenBank/DDBJ databases">
        <title>Parallel loss of symbiosis genes in relatives of nitrogen-fixing non-legume Parasponia.</title>
        <authorList>
            <person name="Van Velzen R."/>
            <person name="Holmer R."/>
            <person name="Bu F."/>
            <person name="Rutten L."/>
            <person name="Van Zeijl A."/>
            <person name="Liu W."/>
            <person name="Santuari L."/>
            <person name="Cao Q."/>
            <person name="Sharma T."/>
            <person name="Shen D."/>
            <person name="Roswanjaya Y."/>
            <person name="Wardhani T."/>
            <person name="Kalhor M.S."/>
            <person name="Jansen J."/>
            <person name="Van den Hoogen J."/>
            <person name="Gungor B."/>
            <person name="Hartog M."/>
            <person name="Hontelez J."/>
            <person name="Verver J."/>
            <person name="Yang W.-C."/>
            <person name="Schijlen E."/>
            <person name="Repin R."/>
            <person name="Schilthuizen M."/>
            <person name="Schranz E."/>
            <person name="Heidstra R."/>
            <person name="Miyata K."/>
            <person name="Fedorova E."/>
            <person name="Kohlen W."/>
            <person name="Bisseling T."/>
            <person name="Smit S."/>
            <person name="Geurts R."/>
        </authorList>
    </citation>
    <scope>NUCLEOTIDE SEQUENCE [LARGE SCALE GENOMIC DNA]</scope>
    <source>
        <strain evidence="2">cv. RG33-2</strain>
    </source>
</reference>
<evidence type="ECO:0000313" key="2">
    <source>
        <dbReference type="Proteomes" id="UP000237000"/>
    </source>
</evidence>
<dbReference type="AlphaFoldDB" id="A0A2P5EPY8"/>
<dbReference type="InParanoid" id="A0A2P5EPY8"/>